<dbReference type="InterPro" id="IPR010342">
    <property type="entry name" value="DUF938"/>
</dbReference>
<evidence type="ECO:0000313" key="3">
    <source>
        <dbReference type="Proteomes" id="UP000033140"/>
    </source>
</evidence>
<organism evidence="2 3">
    <name type="scientific">Saitoella complicata (strain BCRC 22490 / CBS 7301 / JCM 7358 / NBRC 10748 / NRRL Y-17804)</name>
    <dbReference type="NCBI Taxonomy" id="698492"/>
    <lineage>
        <taxon>Eukaryota</taxon>
        <taxon>Fungi</taxon>
        <taxon>Dikarya</taxon>
        <taxon>Ascomycota</taxon>
        <taxon>Taphrinomycotina</taxon>
        <taxon>Taphrinomycotina incertae sedis</taxon>
        <taxon>Saitoella</taxon>
    </lineage>
</organism>
<reference evidence="2 3" key="3">
    <citation type="journal article" date="2015" name="Genome Announc.">
        <title>Draft Genome Sequence of the Archiascomycetous Yeast Saitoella complicata.</title>
        <authorList>
            <person name="Yamauchi K."/>
            <person name="Kondo S."/>
            <person name="Hamamoto M."/>
            <person name="Takahashi Y."/>
            <person name="Ogura Y."/>
            <person name="Hayashi T."/>
            <person name="Nishida H."/>
        </authorList>
    </citation>
    <scope>NUCLEOTIDE SEQUENCE [LARGE SCALE GENOMIC DNA]</scope>
    <source>
        <strain evidence="2 3">NRRL Y-17804</strain>
    </source>
</reference>
<proteinExistence type="inferred from homology"/>
<dbReference type="InterPro" id="IPR029063">
    <property type="entry name" value="SAM-dependent_MTases_sf"/>
</dbReference>
<dbReference type="EMBL" id="BACD03000031">
    <property type="protein sequence ID" value="GAO50266.1"/>
    <property type="molecule type" value="Genomic_DNA"/>
</dbReference>
<dbReference type="CDD" id="cd02440">
    <property type="entry name" value="AdoMet_MTases"/>
    <property type="match status" value="1"/>
</dbReference>
<reference evidence="2 3" key="1">
    <citation type="journal article" date="2011" name="J. Gen. Appl. Microbiol.">
        <title>Draft genome sequencing of the enigmatic yeast Saitoella complicata.</title>
        <authorList>
            <person name="Nishida H."/>
            <person name="Hamamoto M."/>
            <person name="Sugiyama J."/>
        </authorList>
    </citation>
    <scope>NUCLEOTIDE SEQUENCE [LARGE SCALE GENOMIC DNA]</scope>
    <source>
        <strain evidence="2 3">NRRL Y-17804</strain>
    </source>
</reference>
<comment type="caution">
    <text evidence="2">The sequence shown here is derived from an EMBL/GenBank/DDBJ whole genome shotgun (WGS) entry which is preliminary data.</text>
</comment>
<dbReference type="Pfam" id="PF06080">
    <property type="entry name" value="DUF938"/>
    <property type="match status" value="1"/>
</dbReference>
<dbReference type="Gene3D" id="3.40.50.150">
    <property type="entry name" value="Vaccinia Virus protein VP39"/>
    <property type="match status" value="1"/>
</dbReference>
<protein>
    <recommendedName>
        <fullName evidence="4">Methyltransferase domain-containing protein</fullName>
    </recommendedName>
</protein>
<accession>A0A0E9NKN1</accession>
<dbReference type="PANTHER" id="PTHR20974">
    <property type="entry name" value="UPF0585 PROTEIN CG18661"/>
    <property type="match status" value="1"/>
</dbReference>
<dbReference type="AlphaFoldDB" id="A0A0E9NKN1"/>
<dbReference type="PANTHER" id="PTHR20974:SF0">
    <property type="entry name" value="UPF0585 PROTEIN CG18661"/>
    <property type="match status" value="1"/>
</dbReference>
<keyword evidence="3" id="KW-1185">Reference proteome</keyword>
<name>A0A0E9NKN1_SAICN</name>
<dbReference type="OrthoDB" id="10258744at2759"/>
<evidence type="ECO:0000313" key="2">
    <source>
        <dbReference type="EMBL" id="GAO50266.1"/>
    </source>
</evidence>
<sequence length="216" mass="23903">MSNSYPIPDDRSASAPGSATRNKVPIANALYPLLSSLPPASKILEIASGTGEHIEYLASLYPTLQFFPTEARIDMLDSLRRISERQPNVQRPHELHVFDSTHWANIEEEGPFDVVLAFNLIHIGHPTLTPLLLSHSARLAPGLVLYGAFKIDGRFMSEGDKKFDESLKSRDPEWGLREMREIEGEARRVGFGAWEVAEMPAGNWVVVVTKGRGGGD</sequence>
<evidence type="ECO:0008006" key="4">
    <source>
        <dbReference type="Google" id="ProtNLM"/>
    </source>
</evidence>
<dbReference type="OMA" id="YLYGPYK"/>
<reference evidence="2 3" key="2">
    <citation type="journal article" date="2014" name="J. Gen. Appl. Microbiol.">
        <title>The early diverging ascomycetous budding yeast Saitoella complicata has three histone deacetylases belonging to the Clr6, Hos2, and Rpd3 lineages.</title>
        <authorList>
            <person name="Nishida H."/>
            <person name="Matsumoto T."/>
            <person name="Kondo S."/>
            <person name="Hamamoto M."/>
            <person name="Yoshikawa H."/>
        </authorList>
    </citation>
    <scope>NUCLEOTIDE SEQUENCE [LARGE SCALE GENOMIC DNA]</scope>
    <source>
        <strain evidence="2 3">NRRL Y-17804</strain>
    </source>
</reference>
<comment type="similarity">
    <text evidence="1">Belongs to the UPF0585 family.</text>
</comment>
<evidence type="ECO:0000256" key="1">
    <source>
        <dbReference type="ARBA" id="ARBA00008308"/>
    </source>
</evidence>
<dbReference type="SUPFAM" id="SSF53335">
    <property type="entry name" value="S-adenosyl-L-methionine-dependent methyltransferases"/>
    <property type="match status" value="1"/>
</dbReference>
<dbReference type="RefSeq" id="XP_019021602.1">
    <property type="nucleotide sequence ID" value="XM_019172121.1"/>
</dbReference>
<dbReference type="Proteomes" id="UP000033140">
    <property type="component" value="Unassembled WGS sequence"/>
</dbReference>
<gene>
    <name evidence="2" type="ORF">G7K_4398-t1</name>
</gene>